<organism evidence="13 14">
    <name type="scientific">Dendrothele bispora (strain CBS 962.96)</name>
    <dbReference type="NCBI Taxonomy" id="1314807"/>
    <lineage>
        <taxon>Eukaryota</taxon>
        <taxon>Fungi</taxon>
        <taxon>Dikarya</taxon>
        <taxon>Basidiomycota</taxon>
        <taxon>Agaricomycotina</taxon>
        <taxon>Agaricomycetes</taxon>
        <taxon>Agaricomycetidae</taxon>
        <taxon>Agaricales</taxon>
        <taxon>Agaricales incertae sedis</taxon>
        <taxon>Dendrothele</taxon>
    </lineage>
</organism>
<dbReference type="AlphaFoldDB" id="A0A4S8LQ47"/>
<dbReference type="InterPro" id="IPR017946">
    <property type="entry name" value="PLC-like_Pdiesterase_TIM-brl"/>
</dbReference>
<dbReference type="SMART" id="SM00148">
    <property type="entry name" value="PLCXc"/>
    <property type="match status" value="1"/>
</dbReference>
<gene>
    <name evidence="13" type="ORF">K435DRAFT_829920</name>
</gene>
<dbReference type="PROSITE" id="PS50008">
    <property type="entry name" value="PIPLC_Y_DOMAIN"/>
    <property type="match status" value="1"/>
</dbReference>
<sequence length="828" mass="93277">MASADQKGSSLLSQATHSTGADHQNLTSGDISVSHEAEKWTSMLIESEKKSKEVKGRIDVDNGQILYESKKKGIAVRPVPLECVKEMRFGSDASYYRIQFKRPEDMESRWITIIFILDGSYKTKHFVAPNKDTFELWRTSLEKLYAIRLGLVSGGGNNKVRDSVWEKQYWKGADQDGDQKLEFSDVQSLCLRLNLHYTEEELRKLFKEADTHNRGYLDFEDYRKFVKSLKRRPEIQSIFRKISEGNGGKLDYTAFGKFMRGSQKSKLNDEELKASFSKHADVGQGPDATMSEDAFVDFLRSEDNAVYPERNLTIIQDMTRPISEYYVCSSHNTYLIGHQLVGVSTIEGYIRALLHGCRTVELDIYDGDDDQPMVFHGKTFVSKVSVRDICQAISKYAFMTSPYPIMISAEIHCGLKQQDILADIMHRTFGDSLISAPVKGRPKITVLPSPEDLRGKVLLKAKNLHVSAQLEALRAQNEAKAKAQLEAESSTSSSSSSESSIKGELISIKDKLRKKIKRKSGAENKPKMSFSLASLLVYTVGVKCHGIKSVQYAPEQIFSLSENSANKLIKQSMSDLVKHTQTHMVRVYPKGTRVNSSNYEPHIYWAAGAQVVAINWQTFDLGYMINHAMFQRNGRCGYVLKPPALRPNGRELLSQKTKHFLDLTVISAQQLPLPRKKDGQELINKNIVDPFVEVSLHIPIWTHTPFVPSETEDVAYSPATTTATSSLPSSAETVSFRTGVIKNNGFNPVWQEELCLPFDCLGGMKELIFVRFAVRQAKDDDDDEPLAVYCAPLGALEHGFRHLPLHDSQMSQHPFSTLFVEINIRDIE</sequence>
<dbReference type="PROSITE" id="PS50004">
    <property type="entry name" value="C2"/>
    <property type="match status" value="1"/>
</dbReference>
<evidence type="ECO:0000256" key="2">
    <source>
        <dbReference type="ARBA" id="ARBA00022801"/>
    </source>
</evidence>
<evidence type="ECO:0000256" key="1">
    <source>
        <dbReference type="ARBA" id="ARBA00001195"/>
    </source>
</evidence>
<dbReference type="InterPro" id="IPR035892">
    <property type="entry name" value="C2_domain_sf"/>
</dbReference>
<dbReference type="PRINTS" id="PR00390">
    <property type="entry name" value="PHPHLIPASEC"/>
</dbReference>
<dbReference type="SMART" id="SM00149">
    <property type="entry name" value="PLCYc"/>
    <property type="match status" value="1"/>
</dbReference>
<feature type="domain" description="EF-hand" evidence="12">
    <location>
        <begin position="197"/>
        <end position="232"/>
    </location>
</feature>
<evidence type="ECO:0000256" key="4">
    <source>
        <dbReference type="ARBA" id="ARBA00022963"/>
    </source>
</evidence>
<dbReference type="Pfam" id="PF00387">
    <property type="entry name" value="PI-PLC-Y"/>
    <property type="match status" value="1"/>
</dbReference>
<dbReference type="SUPFAM" id="SSF50729">
    <property type="entry name" value="PH domain-like"/>
    <property type="match status" value="1"/>
</dbReference>
<dbReference type="Gene3D" id="1.10.238.10">
    <property type="entry name" value="EF-hand"/>
    <property type="match status" value="2"/>
</dbReference>
<evidence type="ECO:0000313" key="14">
    <source>
        <dbReference type="Proteomes" id="UP000297245"/>
    </source>
</evidence>
<keyword evidence="14" id="KW-1185">Reference proteome</keyword>
<dbReference type="Pfam" id="PF00168">
    <property type="entry name" value="C2"/>
    <property type="match status" value="2"/>
</dbReference>
<dbReference type="GO" id="GO:0051209">
    <property type="term" value="P:release of sequestered calcium ion into cytosol"/>
    <property type="evidence" value="ECO:0007669"/>
    <property type="project" value="TreeGrafter"/>
</dbReference>
<comment type="catalytic activity">
    <reaction evidence="1 8">
        <text>a 1,2-diacyl-sn-glycero-3-phospho-(1D-myo-inositol-4,5-bisphosphate) + H2O = 1D-myo-inositol 1,4,5-trisphosphate + a 1,2-diacyl-sn-glycerol + H(+)</text>
        <dbReference type="Rhea" id="RHEA:33179"/>
        <dbReference type="ChEBI" id="CHEBI:15377"/>
        <dbReference type="ChEBI" id="CHEBI:15378"/>
        <dbReference type="ChEBI" id="CHEBI:17815"/>
        <dbReference type="ChEBI" id="CHEBI:58456"/>
        <dbReference type="ChEBI" id="CHEBI:203600"/>
        <dbReference type="EC" id="3.1.4.11"/>
    </reaction>
</comment>
<evidence type="ECO:0000256" key="7">
    <source>
        <dbReference type="ARBA" id="ARBA00059664"/>
    </source>
</evidence>
<dbReference type="CDD" id="cd08598">
    <property type="entry name" value="PI-PLC1c_yeast"/>
    <property type="match status" value="1"/>
</dbReference>
<dbReference type="InterPro" id="IPR002048">
    <property type="entry name" value="EF_hand_dom"/>
</dbReference>
<dbReference type="InterPro" id="IPR011992">
    <property type="entry name" value="EF-hand-dom_pair"/>
</dbReference>
<dbReference type="SUPFAM" id="SSF51695">
    <property type="entry name" value="PLC-like phosphodiesterases"/>
    <property type="match status" value="1"/>
</dbReference>
<dbReference type="Gene3D" id="2.30.29.30">
    <property type="entry name" value="Pleckstrin-homology domain (PH domain)/Phosphotyrosine-binding domain (PTB)"/>
    <property type="match status" value="1"/>
</dbReference>
<dbReference type="InterPro" id="IPR018247">
    <property type="entry name" value="EF_Hand_1_Ca_BS"/>
</dbReference>
<dbReference type="PANTHER" id="PTHR10336:SF36">
    <property type="entry name" value="1-PHOSPHATIDYLINOSITOL 4,5-BISPHOSPHATE PHOSPHODIESTERASE BETA-4"/>
    <property type="match status" value="1"/>
</dbReference>
<dbReference type="SMART" id="SM00239">
    <property type="entry name" value="C2"/>
    <property type="match status" value="1"/>
</dbReference>
<evidence type="ECO:0000259" key="12">
    <source>
        <dbReference type="PROSITE" id="PS50222"/>
    </source>
</evidence>
<comment type="function">
    <text evidence="7">The production of the second messenger molecules diacylglycerol (DAG) and inositol 1,4,5-trisphosphate (IP3) is mediated by activated phosphatidylinositol-specific phospholipase C enzymes.</text>
</comment>
<dbReference type="InterPro" id="IPR000909">
    <property type="entry name" value="PLipase_C_PInositol-sp_X_dom"/>
</dbReference>
<evidence type="ECO:0000256" key="6">
    <source>
        <dbReference type="ARBA" id="ARBA00023224"/>
    </source>
</evidence>
<feature type="region of interest" description="Disordered" evidence="9">
    <location>
        <begin position="1"/>
        <end position="30"/>
    </location>
</feature>
<dbReference type="Pfam" id="PF13499">
    <property type="entry name" value="EF-hand_7"/>
    <property type="match status" value="1"/>
</dbReference>
<keyword evidence="6" id="KW-0807">Transducer</keyword>
<dbReference type="GO" id="GO:0005509">
    <property type="term" value="F:calcium ion binding"/>
    <property type="evidence" value="ECO:0007669"/>
    <property type="project" value="InterPro"/>
</dbReference>
<evidence type="ECO:0000259" key="10">
    <source>
        <dbReference type="PROSITE" id="PS50004"/>
    </source>
</evidence>
<dbReference type="PROSITE" id="PS50007">
    <property type="entry name" value="PIPLC_X_DOMAIN"/>
    <property type="match status" value="1"/>
</dbReference>
<name>A0A4S8LQ47_DENBC</name>
<evidence type="ECO:0000313" key="13">
    <source>
        <dbReference type="EMBL" id="THU91529.1"/>
    </source>
</evidence>
<keyword evidence="4 8" id="KW-0442">Lipid degradation</keyword>
<proteinExistence type="predicted"/>
<dbReference type="SUPFAM" id="SSF49562">
    <property type="entry name" value="C2 domain (Calcium/lipid-binding domain, CaLB)"/>
    <property type="match status" value="1"/>
</dbReference>
<dbReference type="SMART" id="SM00054">
    <property type="entry name" value="EFh"/>
    <property type="match status" value="3"/>
</dbReference>
<feature type="domain" description="PI-PLC Y-box" evidence="11">
    <location>
        <begin position="532"/>
        <end position="646"/>
    </location>
</feature>
<dbReference type="CDD" id="cd16207">
    <property type="entry name" value="EFh_ScPlc1p_like"/>
    <property type="match status" value="1"/>
</dbReference>
<feature type="domain" description="C2" evidence="10">
    <location>
        <begin position="641"/>
        <end position="807"/>
    </location>
</feature>
<dbReference type="InterPro" id="IPR011993">
    <property type="entry name" value="PH-like_dom_sf"/>
</dbReference>
<dbReference type="CDD" id="cd00275">
    <property type="entry name" value="C2_PLC_like"/>
    <property type="match status" value="1"/>
</dbReference>
<evidence type="ECO:0000256" key="8">
    <source>
        <dbReference type="RuleBase" id="RU361133"/>
    </source>
</evidence>
<keyword evidence="3" id="KW-0106">Calcium</keyword>
<dbReference type="OrthoDB" id="269822at2759"/>
<dbReference type="GO" id="GO:0004435">
    <property type="term" value="F:phosphatidylinositol-4,5-bisphosphate phospholipase C activity"/>
    <property type="evidence" value="ECO:0007669"/>
    <property type="project" value="UniProtKB-EC"/>
</dbReference>
<dbReference type="InterPro" id="IPR001711">
    <property type="entry name" value="PLipase_C_Pinositol-sp_Y"/>
</dbReference>
<keyword evidence="2 8" id="KW-0378">Hydrolase</keyword>
<reference evidence="13 14" key="1">
    <citation type="journal article" date="2019" name="Nat. Ecol. Evol.">
        <title>Megaphylogeny resolves global patterns of mushroom evolution.</title>
        <authorList>
            <person name="Varga T."/>
            <person name="Krizsan K."/>
            <person name="Foldi C."/>
            <person name="Dima B."/>
            <person name="Sanchez-Garcia M."/>
            <person name="Sanchez-Ramirez S."/>
            <person name="Szollosi G.J."/>
            <person name="Szarkandi J.G."/>
            <person name="Papp V."/>
            <person name="Albert L."/>
            <person name="Andreopoulos W."/>
            <person name="Angelini C."/>
            <person name="Antonin V."/>
            <person name="Barry K.W."/>
            <person name="Bougher N.L."/>
            <person name="Buchanan P."/>
            <person name="Buyck B."/>
            <person name="Bense V."/>
            <person name="Catcheside P."/>
            <person name="Chovatia M."/>
            <person name="Cooper J."/>
            <person name="Damon W."/>
            <person name="Desjardin D."/>
            <person name="Finy P."/>
            <person name="Geml J."/>
            <person name="Haridas S."/>
            <person name="Hughes K."/>
            <person name="Justo A."/>
            <person name="Karasinski D."/>
            <person name="Kautmanova I."/>
            <person name="Kiss B."/>
            <person name="Kocsube S."/>
            <person name="Kotiranta H."/>
            <person name="LaButti K.M."/>
            <person name="Lechner B.E."/>
            <person name="Liimatainen K."/>
            <person name="Lipzen A."/>
            <person name="Lukacs Z."/>
            <person name="Mihaltcheva S."/>
            <person name="Morgado L.N."/>
            <person name="Niskanen T."/>
            <person name="Noordeloos M.E."/>
            <person name="Ohm R.A."/>
            <person name="Ortiz-Santana B."/>
            <person name="Ovrebo C."/>
            <person name="Racz N."/>
            <person name="Riley R."/>
            <person name="Savchenko A."/>
            <person name="Shiryaev A."/>
            <person name="Soop K."/>
            <person name="Spirin V."/>
            <person name="Szebenyi C."/>
            <person name="Tomsovsky M."/>
            <person name="Tulloss R.E."/>
            <person name="Uehling J."/>
            <person name="Grigoriev I.V."/>
            <person name="Vagvolgyi C."/>
            <person name="Papp T."/>
            <person name="Martin F.M."/>
            <person name="Miettinen O."/>
            <person name="Hibbett D.S."/>
            <person name="Nagy L.G."/>
        </authorList>
    </citation>
    <scope>NUCLEOTIDE SEQUENCE [LARGE SCALE GENOMIC DNA]</scope>
    <source>
        <strain evidence="13 14">CBS 962.96</strain>
    </source>
</reference>
<evidence type="ECO:0000256" key="5">
    <source>
        <dbReference type="ARBA" id="ARBA00023098"/>
    </source>
</evidence>
<dbReference type="SUPFAM" id="SSF47473">
    <property type="entry name" value="EF-hand"/>
    <property type="match status" value="1"/>
</dbReference>
<dbReference type="PROSITE" id="PS00018">
    <property type="entry name" value="EF_HAND_1"/>
    <property type="match status" value="1"/>
</dbReference>
<dbReference type="FunFam" id="3.20.20.190:FF:000039">
    <property type="entry name" value="Phosphoinositide phospholipase C"/>
    <property type="match status" value="1"/>
</dbReference>
<dbReference type="Gene3D" id="3.20.20.190">
    <property type="entry name" value="Phosphatidylinositol (PI) phosphodiesterase"/>
    <property type="match status" value="1"/>
</dbReference>
<dbReference type="PROSITE" id="PS50222">
    <property type="entry name" value="EF_HAND_2"/>
    <property type="match status" value="1"/>
</dbReference>
<dbReference type="InterPro" id="IPR001192">
    <property type="entry name" value="PI-PLC_fam"/>
</dbReference>
<dbReference type="Proteomes" id="UP000297245">
    <property type="component" value="Unassembled WGS sequence"/>
</dbReference>
<evidence type="ECO:0000259" key="11">
    <source>
        <dbReference type="PROSITE" id="PS50008"/>
    </source>
</evidence>
<evidence type="ECO:0000256" key="9">
    <source>
        <dbReference type="SAM" id="MobiDB-lite"/>
    </source>
</evidence>
<dbReference type="EC" id="3.1.4.11" evidence="8"/>
<dbReference type="PANTHER" id="PTHR10336">
    <property type="entry name" value="PHOSPHOINOSITIDE-SPECIFIC PHOSPHOLIPASE C FAMILY PROTEIN"/>
    <property type="match status" value="1"/>
</dbReference>
<dbReference type="Gene3D" id="2.60.40.150">
    <property type="entry name" value="C2 domain"/>
    <property type="match status" value="1"/>
</dbReference>
<dbReference type="EMBL" id="ML179304">
    <property type="protein sequence ID" value="THU91529.1"/>
    <property type="molecule type" value="Genomic_DNA"/>
</dbReference>
<protein>
    <recommendedName>
        <fullName evidence="8">Phosphoinositide phospholipase C</fullName>
        <ecNumber evidence="8">3.1.4.11</ecNumber>
    </recommendedName>
</protein>
<dbReference type="InterPro" id="IPR000008">
    <property type="entry name" value="C2_dom"/>
</dbReference>
<evidence type="ECO:0000256" key="3">
    <source>
        <dbReference type="ARBA" id="ARBA00022837"/>
    </source>
</evidence>
<dbReference type="GO" id="GO:0048015">
    <property type="term" value="P:phosphatidylinositol-mediated signaling"/>
    <property type="evidence" value="ECO:0007669"/>
    <property type="project" value="TreeGrafter"/>
</dbReference>
<accession>A0A4S8LQ47</accession>
<dbReference type="GO" id="GO:0016042">
    <property type="term" value="P:lipid catabolic process"/>
    <property type="evidence" value="ECO:0007669"/>
    <property type="project" value="UniProtKB-KW"/>
</dbReference>
<keyword evidence="5 8" id="KW-0443">Lipid metabolism</keyword>
<dbReference type="Pfam" id="PF00388">
    <property type="entry name" value="PI-PLC-X"/>
    <property type="match status" value="1"/>
</dbReference>